<feature type="region of interest" description="Disordered" evidence="8">
    <location>
        <begin position="1"/>
        <end position="76"/>
    </location>
</feature>
<dbReference type="EMBL" id="LT635765">
    <property type="protein sequence ID" value="SGZ52473.1"/>
    <property type="molecule type" value="Genomic_DNA"/>
</dbReference>
<dbReference type="Pfam" id="PF14615">
    <property type="entry name" value="Rsa3"/>
    <property type="match status" value="1"/>
</dbReference>
<keyword evidence="6" id="KW-0539">Nucleus</keyword>
<dbReference type="AlphaFoldDB" id="A0A1L0BM69"/>
<dbReference type="Proteomes" id="UP000182259">
    <property type="component" value="Chromosome II"/>
</dbReference>
<evidence type="ECO:0000256" key="2">
    <source>
        <dbReference type="ARBA" id="ARBA00004604"/>
    </source>
</evidence>
<evidence type="ECO:0000313" key="10">
    <source>
        <dbReference type="EMBL" id="SGZ52473.1"/>
    </source>
</evidence>
<dbReference type="InterPro" id="IPR028217">
    <property type="entry name" value="Rsa3_C"/>
</dbReference>
<evidence type="ECO:0000256" key="1">
    <source>
        <dbReference type="ARBA" id="ARBA00003035"/>
    </source>
</evidence>
<organism evidence="10 11">
    <name type="scientific">Sungouiella intermedia</name>
    <dbReference type="NCBI Taxonomy" id="45354"/>
    <lineage>
        <taxon>Eukaryota</taxon>
        <taxon>Fungi</taxon>
        <taxon>Dikarya</taxon>
        <taxon>Ascomycota</taxon>
        <taxon>Saccharomycotina</taxon>
        <taxon>Pichiomycetes</taxon>
        <taxon>Metschnikowiaceae</taxon>
        <taxon>Sungouiella</taxon>
    </lineage>
</organism>
<keyword evidence="5" id="KW-0690">Ribosome biogenesis</keyword>
<dbReference type="PANTHER" id="PTHR28127">
    <property type="entry name" value="RIBOSOME ASSEMBLY PROTEIN 3"/>
    <property type="match status" value="1"/>
</dbReference>
<proteinExistence type="inferred from homology"/>
<evidence type="ECO:0000256" key="8">
    <source>
        <dbReference type="SAM" id="MobiDB-lite"/>
    </source>
</evidence>
<dbReference type="InterPro" id="IPR051898">
    <property type="entry name" value="Ribosome_Assembly_3"/>
</dbReference>
<evidence type="ECO:0000259" key="9">
    <source>
        <dbReference type="Pfam" id="PF14615"/>
    </source>
</evidence>
<comment type="function">
    <text evidence="1">Required for efficient biogenesis of the 60S ribosomal subunit.</text>
</comment>
<protein>
    <recommendedName>
        <fullName evidence="4">Ribosome assembly protein 3</fullName>
    </recommendedName>
</protein>
<dbReference type="PANTHER" id="PTHR28127:SF1">
    <property type="entry name" value="RIBOSOME ASSEMBLY PROTEIN 3"/>
    <property type="match status" value="1"/>
</dbReference>
<evidence type="ECO:0000256" key="7">
    <source>
        <dbReference type="ARBA" id="ARBA00023274"/>
    </source>
</evidence>
<reference evidence="10 11" key="1">
    <citation type="submission" date="2016-10" db="EMBL/GenBank/DDBJ databases">
        <authorList>
            <person name="de Groot N.N."/>
        </authorList>
    </citation>
    <scope>NUCLEOTIDE SEQUENCE [LARGE SCALE GENOMIC DNA]</scope>
    <source>
        <strain evidence="10 11">PYCC 4715</strain>
    </source>
</reference>
<comment type="similarity">
    <text evidence="3">Belongs to the RSA3 family.</text>
</comment>
<feature type="compositionally biased region" description="Acidic residues" evidence="8">
    <location>
        <begin position="57"/>
        <end position="66"/>
    </location>
</feature>
<feature type="domain" description="Ribosome-assembly protein 3 C-terminal" evidence="9">
    <location>
        <begin position="114"/>
        <end position="159"/>
    </location>
</feature>
<sequence length="168" mass="19004">MAPAPTNTRNRRRKKRRTEDFSSDSSSSDSESEQVVQSKEQDSPAIKTTDDVKEAEVNIDDIDMESDTEKEPAVTEETFLEETQKQLAKIKFTTTENLPLNEAKVAVSKGRQQLENEYLAFMASNFANDLDELRKKPDFTEKSIVMLAKTLQSGSNMFDDETLDALLK</sequence>
<name>A0A1L0BM69_9ASCO</name>
<feature type="compositionally biased region" description="Low complexity" evidence="8">
    <location>
        <begin position="23"/>
        <end position="38"/>
    </location>
</feature>
<evidence type="ECO:0000256" key="4">
    <source>
        <dbReference type="ARBA" id="ARBA00015339"/>
    </source>
</evidence>
<dbReference type="GO" id="GO:0030687">
    <property type="term" value="C:preribosome, large subunit precursor"/>
    <property type="evidence" value="ECO:0007669"/>
    <property type="project" value="TreeGrafter"/>
</dbReference>
<dbReference type="GO" id="GO:0000027">
    <property type="term" value="P:ribosomal large subunit assembly"/>
    <property type="evidence" value="ECO:0007669"/>
    <property type="project" value="TreeGrafter"/>
</dbReference>
<dbReference type="GO" id="GO:0005730">
    <property type="term" value="C:nucleolus"/>
    <property type="evidence" value="ECO:0007669"/>
    <property type="project" value="UniProtKB-SubCell"/>
</dbReference>
<evidence type="ECO:0000256" key="5">
    <source>
        <dbReference type="ARBA" id="ARBA00022517"/>
    </source>
</evidence>
<keyword evidence="7" id="KW-0687">Ribonucleoprotein</keyword>
<comment type="subcellular location">
    <subcellularLocation>
        <location evidence="2">Nucleus</location>
        <location evidence="2">Nucleolus</location>
    </subcellularLocation>
</comment>
<evidence type="ECO:0000256" key="3">
    <source>
        <dbReference type="ARBA" id="ARBA00006256"/>
    </source>
</evidence>
<evidence type="ECO:0000313" key="11">
    <source>
        <dbReference type="Proteomes" id="UP000182259"/>
    </source>
</evidence>
<accession>A0A1L0BM69</accession>
<gene>
    <name evidence="10" type="ORF">SAMEA4029009_CIC11G00000000612</name>
</gene>
<evidence type="ECO:0000256" key="6">
    <source>
        <dbReference type="ARBA" id="ARBA00023242"/>
    </source>
</evidence>